<feature type="compositionally biased region" description="Basic and acidic residues" evidence="1">
    <location>
        <begin position="167"/>
        <end position="181"/>
    </location>
</feature>
<feature type="compositionally biased region" description="Basic and acidic residues" evidence="1">
    <location>
        <begin position="203"/>
        <end position="213"/>
    </location>
</feature>
<name>A0ABP0FZZ9_CLALP</name>
<reference evidence="2 3" key="1">
    <citation type="submission" date="2024-02" db="EMBL/GenBank/DDBJ databases">
        <authorList>
            <person name="Daric V."/>
            <person name="Darras S."/>
        </authorList>
    </citation>
    <scope>NUCLEOTIDE SEQUENCE [LARGE SCALE GENOMIC DNA]</scope>
</reference>
<dbReference type="Proteomes" id="UP001642483">
    <property type="component" value="Unassembled WGS sequence"/>
</dbReference>
<dbReference type="EMBL" id="CAWYQH010000097">
    <property type="protein sequence ID" value="CAK8684136.1"/>
    <property type="molecule type" value="Genomic_DNA"/>
</dbReference>
<accession>A0ABP0FZZ9</accession>
<sequence length="307" mass="34547">MARSGPVGGPATLSSFRVQKAFSINFRENKRLSAEVRVIENEHIRNIRLVKQEIKDTRLWLDKIRESTGESSDGLRPSSADKAKKANKKRRIPVRSKTVEPIIIKREQESNFSTDDENSEKELMPPVEPLPHVHFVGSEVKPATLTSASVAENKASSVVRPWTEAPSKSDKNGKQARDTLKSEPAINDQNGTRNETFLTNDSSARENPMDNRRNRVHSAASGRSSLASLTAYQRRHKLQAMMVKKQNPLEYKRFLNSKECSRVNAKVSTYLEGLADRMVITIPDLSLWNIDLESHDTPFAKDVNITS</sequence>
<protein>
    <submittedName>
        <fullName evidence="2">Uncharacterized protein</fullName>
    </submittedName>
</protein>
<gene>
    <name evidence="2" type="ORF">CVLEPA_LOCUS15137</name>
</gene>
<keyword evidence="3" id="KW-1185">Reference proteome</keyword>
<feature type="region of interest" description="Disordered" evidence="1">
    <location>
        <begin position="67"/>
        <end position="99"/>
    </location>
</feature>
<feature type="compositionally biased region" description="Polar residues" evidence="1">
    <location>
        <begin position="187"/>
        <end position="202"/>
    </location>
</feature>
<evidence type="ECO:0000313" key="2">
    <source>
        <dbReference type="EMBL" id="CAK8684136.1"/>
    </source>
</evidence>
<feature type="compositionally biased region" description="Basic residues" evidence="1">
    <location>
        <begin position="85"/>
        <end position="94"/>
    </location>
</feature>
<proteinExistence type="predicted"/>
<evidence type="ECO:0000313" key="3">
    <source>
        <dbReference type="Proteomes" id="UP001642483"/>
    </source>
</evidence>
<comment type="caution">
    <text evidence="2">The sequence shown here is derived from an EMBL/GenBank/DDBJ whole genome shotgun (WGS) entry which is preliminary data.</text>
</comment>
<feature type="region of interest" description="Disordered" evidence="1">
    <location>
        <begin position="149"/>
        <end position="226"/>
    </location>
</feature>
<organism evidence="2 3">
    <name type="scientific">Clavelina lepadiformis</name>
    <name type="common">Light-bulb sea squirt</name>
    <name type="synonym">Ascidia lepadiformis</name>
    <dbReference type="NCBI Taxonomy" id="159417"/>
    <lineage>
        <taxon>Eukaryota</taxon>
        <taxon>Metazoa</taxon>
        <taxon>Chordata</taxon>
        <taxon>Tunicata</taxon>
        <taxon>Ascidiacea</taxon>
        <taxon>Aplousobranchia</taxon>
        <taxon>Clavelinidae</taxon>
        <taxon>Clavelina</taxon>
    </lineage>
</organism>
<feature type="region of interest" description="Disordered" evidence="1">
    <location>
        <begin position="105"/>
        <end position="124"/>
    </location>
</feature>
<evidence type="ECO:0000256" key="1">
    <source>
        <dbReference type="SAM" id="MobiDB-lite"/>
    </source>
</evidence>